<keyword evidence="3" id="KW-1185">Reference proteome</keyword>
<dbReference type="Proteomes" id="UP000789595">
    <property type="component" value="Unassembled WGS sequence"/>
</dbReference>
<reference evidence="2" key="1">
    <citation type="submission" date="2021-11" db="EMBL/GenBank/DDBJ databases">
        <authorList>
            <consortium name="Genoscope - CEA"/>
            <person name="William W."/>
        </authorList>
    </citation>
    <scope>NUCLEOTIDE SEQUENCE</scope>
</reference>
<gene>
    <name evidence="2" type="ORF">PECAL_1P15750</name>
</gene>
<evidence type="ECO:0000313" key="2">
    <source>
        <dbReference type="EMBL" id="CAH0365155.1"/>
    </source>
</evidence>
<dbReference type="Gene3D" id="1.10.2020.10">
    <property type="entry name" value="uronate isomerase, domain 2, chain A"/>
    <property type="match status" value="1"/>
</dbReference>
<evidence type="ECO:0000313" key="3">
    <source>
        <dbReference type="Proteomes" id="UP000789595"/>
    </source>
</evidence>
<dbReference type="SUPFAM" id="SSF51556">
    <property type="entry name" value="Metallo-dependent hydrolases"/>
    <property type="match status" value="1"/>
</dbReference>
<evidence type="ECO:0000256" key="1">
    <source>
        <dbReference type="SAM" id="MobiDB-lite"/>
    </source>
</evidence>
<evidence type="ECO:0008006" key="4">
    <source>
        <dbReference type="Google" id="ProtNLM"/>
    </source>
</evidence>
<dbReference type="EMBL" id="CAKKNE010000001">
    <property type="protein sequence ID" value="CAH0365155.1"/>
    <property type="molecule type" value="Genomic_DNA"/>
</dbReference>
<feature type="compositionally biased region" description="Basic residues" evidence="1">
    <location>
        <begin position="632"/>
        <end position="653"/>
    </location>
</feature>
<accession>A0A8J2WTS8</accession>
<organism evidence="2 3">
    <name type="scientific">Pelagomonas calceolata</name>
    <dbReference type="NCBI Taxonomy" id="35677"/>
    <lineage>
        <taxon>Eukaryota</taxon>
        <taxon>Sar</taxon>
        <taxon>Stramenopiles</taxon>
        <taxon>Ochrophyta</taxon>
        <taxon>Pelagophyceae</taxon>
        <taxon>Pelagomonadales</taxon>
        <taxon>Pelagomonadaceae</taxon>
        <taxon>Pelagomonas</taxon>
    </lineage>
</organism>
<dbReference type="InterPro" id="IPR032466">
    <property type="entry name" value="Metal_Hydrolase"/>
</dbReference>
<feature type="region of interest" description="Disordered" evidence="1">
    <location>
        <begin position="632"/>
        <end position="667"/>
    </location>
</feature>
<proteinExistence type="predicted"/>
<dbReference type="Gene3D" id="3.20.20.140">
    <property type="entry name" value="Metal-dependent hydrolases"/>
    <property type="match status" value="1"/>
</dbReference>
<dbReference type="AlphaFoldDB" id="A0A8J2WTS8"/>
<protein>
    <recommendedName>
        <fullName evidence="4">Glucuronate isomerase</fullName>
    </recommendedName>
</protein>
<dbReference type="OrthoDB" id="418169at2759"/>
<name>A0A8J2WTS8_9STRA</name>
<comment type="caution">
    <text evidence="2">The sequence shown here is derived from an EMBL/GenBank/DDBJ whole genome shotgun (WGS) entry which is preliminary data.</text>
</comment>
<sequence length="667" mass="71439">MSSVPGAFAENLRRYAPATRRLREAAQRYVDAAVPGAVATVAALPCREPGCPPVEVAVQVLVAAHPAAFAVRRAPDEVTEAELLAALAAALAAPGARAAAKPAAPPVHLADDALEVRREDVAAVAREVVDATPCVDVHTHLFPAAHGDLMLWGLDALLTYHYLVAEYFMVDDGLSHAAFFALPLAARADRVWDALFVRRTPVSEARVGVLRTLADLGAPGAAMRAARAGDLGPLRAWYAARAPGDHVDAVFRAANVRYVVCTNVPFDAREASRFVDAGCCVDPATGLFRGWRPGDDDAATADGRFRTALRVDALLAGDWATVAAALRARGLDATLGAARLFLSAWARRYGAEYLMASTPGDLRYAAGDAGLEPGWPSATRLVDEVLVPVARDLDLPLALKLGCVRRLAPDLAPCGGGDGLRRVDLRPLARLLTAQPRLKVLATLLGRADQHEACVLAQKFPNLHLYGCWWYCNNPSIIRELTSMRLEMLGTAFTAQHSDCRVLDQLVYKWRHSRAVIAEALAAQYAHLLGAGWTLTRGDVRRDARALLGGAYEAFLAKTLPCDAAPPPPPPPALTCAPVLVNWPPIPATGTTRLPGPVAPPAPGLLDVPRRHYARRRGRASPRWFLLCGRASRRRARSGRTGPRARRTSRRPRPGLPPPATSLAQAA</sequence>